<organism evidence="2 3">
    <name type="scientific">Streptacidiphilus jiangxiensis</name>
    <dbReference type="NCBI Taxonomy" id="235985"/>
    <lineage>
        <taxon>Bacteria</taxon>
        <taxon>Bacillati</taxon>
        <taxon>Actinomycetota</taxon>
        <taxon>Actinomycetes</taxon>
        <taxon>Kitasatosporales</taxon>
        <taxon>Streptomycetaceae</taxon>
        <taxon>Streptacidiphilus</taxon>
    </lineage>
</organism>
<dbReference type="RefSeq" id="WP_042460921.1">
    <property type="nucleotide sequence ID" value="NZ_BBPN01000076.1"/>
</dbReference>
<dbReference type="EMBL" id="FOAZ01000050">
    <property type="protein sequence ID" value="SEM73761.1"/>
    <property type="molecule type" value="Genomic_DNA"/>
</dbReference>
<dbReference type="Proteomes" id="UP000183015">
    <property type="component" value="Unassembled WGS sequence"/>
</dbReference>
<keyword evidence="3" id="KW-1185">Reference proteome</keyword>
<evidence type="ECO:0000313" key="3">
    <source>
        <dbReference type="Proteomes" id="UP000183015"/>
    </source>
</evidence>
<feature type="signal peptide" evidence="1">
    <location>
        <begin position="1"/>
        <end position="29"/>
    </location>
</feature>
<sequence>MRSVTMTLAAATAAAAVLALSACSSSSGGGSTSGGSGNTASCEDALVKELEGAGTSGATPSAARPAECAGIDALTFAKLTAEAAQTALKKVASEFPTALPTDLSSDLPTALPTDIPTALPSWTATG</sequence>
<evidence type="ECO:0000256" key="1">
    <source>
        <dbReference type="SAM" id="SignalP"/>
    </source>
</evidence>
<accession>A0A1H8ASL7</accession>
<name>A0A1H8ASL7_STRJI</name>
<dbReference type="AlphaFoldDB" id="A0A1H8ASL7"/>
<keyword evidence="1" id="KW-0732">Signal</keyword>
<protein>
    <submittedName>
        <fullName evidence="2">Uncharacterized protein</fullName>
    </submittedName>
</protein>
<dbReference type="eggNOG" id="ENOG5030P8E">
    <property type="taxonomic scope" value="Bacteria"/>
</dbReference>
<proteinExistence type="predicted"/>
<dbReference type="STRING" id="235985.SAMN05414137_1504"/>
<feature type="chain" id="PRO_5039060972" evidence="1">
    <location>
        <begin position="30"/>
        <end position="126"/>
    </location>
</feature>
<reference evidence="3" key="1">
    <citation type="submission" date="2016-10" db="EMBL/GenBank/DDBJ databases">
        <authorList>
            <person name="Varghese N."/>
        </authorList>
    </citation>
    <scope>NUCLEOTIDE SEQUENCE [LARGE SCALE GENOMIC DNA]</scope>
    <source>
        <strain evidence="3">DSM 45096 / BCRC 16803 / CGMCC 4.1857 / CIP 109030 / JCM 12277 / KCTC 19219 / NBRC 100920 / 33214</strain>
    </source>
</reference>
<gene>
    <name evidence="2" type="ORF">SAMN05414137_1504</name>
</gene>
<dbReference type="PROSITE" id="PS51257">
    <property type="entry name" value="PROKAR_LIPOPROTEIN"/>
    <property type="match status" value="1"/>
</dbReference>
<evidence type="ECO:0000313" key="2">
    <source>
        <dbReference type="EMBL" id="SEM73761.1"/>
    </source>
</evidence>